<dbReference type="Pfam" id="PF00314">
    <property type="entry name" value="Thaumatin"/>
    <property type="match status" value="1"/>
</dbReference>
<dbReference type="PIRSF" id="PIRSF002703">
    <property type="entry name" value="Thaumatin"/>
    <property type="match status" value="1"/>
</dbReference>
<proteinExistence type="predicted"/>
<dbReference type="Gramene" id="TKW29771">
    <property type="protein sequence ID" value="TKW29771"/>
    <property type="gene ID" value="SEVIR_3G417500v2"/>
</dbReference>
<dbReference type="OMA" id="DNSKNHP"/>
<dbReference type="FunFam" id="2.60.110.10:FF:000005">
    <property type="entry name" value="Osmotin-like protein OSM34"/>
    <property type="match status" value="1"/>
</dbReference>
<accession>A0A4U6VJE9</accession>
<feature type="disulfide bond" evidence="2">
    <location>
        <begin position="96"/>
        <end position="105"/>
    </location>
</feature>
<dbReference type="EMBL" id="CM016554">
    <property type="protein sequence ID" value="TKW29771.1"/>
    <property type="molecule type" value="Genomic_DNA"/>
</dbReference>
<dbReference type="PRINTS" id="PR00347">
    <property type="entry name" value="THAUMATIN"/>
</dbReference>
<dbReference type="SUPFAM" id="SSF49870">
    <property type="entry name" value="Osmotin, thaumatin-like protein"/>
    <property type="match status" value="1"/>
</dbReference>
<reference evidence="4" key="1">
    <citation type="submission" date="2019-03" db="EMBL/GenBank/DDBJ databases">
        <title>WGS assembly of Setaria viridis.</title>
        <authorList>
            <person name="Huang P."/>
            <person name="Jenkins J."/>
            <person name="Grimwood J."/>
            <person name="Barry K."/>
            <person name="Healey A."/>
            <person name="Mamidi S."/>
            <person name="Sreedasyam A."/>
            <person name="Shu S."/>
            <person name="Feldman M."/>
            <person name="Wu J."/>
            <person name="Yu Y."/>
            <person name="Chen C."/>
            <person name="Johnson J."/>
            <person name="Rokhsar D."/>
            <person name="Baxter I."/>
            <person name="Schmutz J."/>
            <person name="Brutnell T."/>
            <person name="Kellogg E."/>
        </authorList>
    </citation>
    <scope>NUCLEOTIDE SEQUENCE [LARGE SCALE GENOMIC DNA]</scope>
</reference>
<evidence type="ECO:0000256" key="3">
    <source>
        <dbReference type="SAM" id="SignalP"/>
    </source>
</evidence>
<dbReference type="SMART" id="SM00205">
    <property type="entry name" value="THN"/>
    <property type="match status" value="1"/>
</dbReference>
<dbReference type="Proteomes" id="UP000298652">
    <property type="component" value="Chromosome 3"/>
</dbReference>
<dbReference type="InterPro" id="IPR037176">
    <property type="entry name" value="Osmotin/thaumatin-like_sf"/>
</dbReference>
<keyword evidence="2" id="KW-1015">Disulfide bond</keyword>
<feature type="chain" id="PRO_5020238756" description="Thaumatin-like protein" evidence="3">
    <location>
        <begin position="46"/>
        <end position="197"/>
    </location>
</feature>
<evidence type="ECO:0000313" key="4">
    <source>
        <dbReference type="EMBL" id="TKW29771.1"/>
    </source>
</evidence>
<protein>
    <recommendedName>
        <fullName evidence="6">Thaumatin-like protein</fullName>
    </recommendedName>
</protein>
<feature type="disulfide bond" evidence="2">
    <location>
        <begin position="110"/>
        <end position="116"/>
    </location>
</feature>
<organism evidence="4 5">
    <name type="scientific">Setaria viridis</name>
    <name type="common">Green bristlegrass</name>
    <name type="synonym">Setaria italica subsp. viridis</name>
    <dbReference type="NCBI Taxonomy" id="4556"/>
    <lineage>
        <taxon>Eukaryota</taxon>
        <taxon>Viridiplantae</taxon>
        <taxon>Streptophyta</taxon>
        <taxon>Embryophyta</taxon>
        <taxon>Tracheophyta</taxon>
        <taxon>Spermatophyta</taxon>
        <taxon>Magnoliopsida</taxon>
        <taxon>Liliopsida</taxon>
        <taxon>Poales</taxon>
        <taxon>Poaceae</taxon>
        <taxon>PACMAD clade</taxon>
        <taxon>Panicoideae</taxon>
        <taxon>Panicodae</taxon>
        <taxon>Paniceae</taxon>
        <taxon>Cenchrinae</taxon>
        <taxon>Setaria</taxon>
    </lineage>
</organism>
<dbReference type="PROSITE" id="PS51367">
    <property type="entry name" value="THAUMATIN_2"/>
    <property type="match status" value="1"/>
</dbReference>
<dbReference type="CDD" id="cd09217">
    <property type="entry name" value="TLP-P"/>
    <property type="match status" value="1"/>
</dbReference>
<dbReference type="PANTHER" id="PTHR31048">
    <property type="entry name" value="OS03G0233200 PROTEIN"/>
    <property type="match status" value="1"/>
</dbReference>
<keyword evidence="1 3" id="KW-0732">Signal</keyword>
<evidence type="ECO:0000313" key="5">
    <source>
        <dbReference type="Proteomes" id="UP000298652"/>
    </source>
</evidence>
<feature type="signal peptide" evidence="3">
    <location>
        <begin position="1"/>
        <end position="45"/>
    </location>
</feature>
<dbReference type="InterPro" id="IPR001938">
    <property type="entry name" value="Thaumatin"/>
</dbReference>
<gene>
    <name evidence="4" type="ORF">SEVIR_3G417500v2</name>
</gene>
<evidence type="ECO:0008006" key="6">
    <source>
        <dbReference type="Google" id="ProtNLM"/>
    </source>
</evidence>
<keyword evidence="5" id="KW-1185">Reference proteome</keyword>
<sequence length="197" mass="20747">MATSPCFLQTQLTCSRPTSSCPVPMAASSVVVFLLLAAFVAGASAATFTIKNNCPYTVWPAATPVGGGRQLNSGQTWTLDVPAGTSSGRIWGRTGCSFTNGRGRCASGDCGGALSCTLSGQPPLTLAEFTIGSGDKQDFYDISVIDGYNLPMDFSCSNGRNLQCRAPRCPDAYLFPSDNSKNHPCRGNSNYRVTFCP</sequence>
<name>A0A4U6VJE9_SETVI</name>
<evidence type="ECO:0000256" key="1">
    <source>
        <dbReference type="ARBA" id="ARBA00022729"/>
    </source>
</evidence>
<dbReference type="Gene3D" id="2.60.110.10">
    <property type="entry name" value="Thaumatin"/>
    <property type="match status" value="2"/>
</dbReference>
<dbReference type="AlphaFoldDB" id="A0A4U6VJE9"/>
<evidence type="ECO:0000256" key="2">
    <source>
        <dbReference type="PIRSR" id="PIRSR002703-1"/>
    </source>
</evidence>